<name>A0A9Q0Y1F4_9SAUR</name>
<comment type="caution">
    <text evidence="3">The sequence shown here is derived from an EMBL/GenBank/DDBJ whole genome shotgun (WGS) entry which is preliminary data.</text>
</comment>
<protein>
    <recommendedName>
        <fullName evidence="2">MAM domain-containing protein</fullName>
    </recommendedName>
</protein>
<organism evidence="3 4">
    <name type="scientific">Phrynocephalus forsythii</name>
    <dbReference type="NCBI Taxonomy" id="171643"/>
    <lineage>
        <taxon>Eukaryota</taxon>
        <taxon>Metazoa</taxon>
        <taxon>Chordata</taxon>
        <taxon>Craniata</taxon>
        <taxon>Vertebrata</taxon>
        <taxon>Euteleostomi</taxon>
        <taxon>Lepidosauria</taxon>
        <taxon>Squamata</taxon>
        <taxon>Bifurcata</taxon>
        <taxon>Unidentata</taxon>
        <taxon>Episquamata</taxon>
        <taxon>Toxicofera</taxon>
        <taxon>Iguania</taxon>
        <taxon>Acrodonta</taxon>
        <taxon>Agamidae</taxon>
        <taxon>Agaminae</taxon>
        <taxon>Phrynocephalus</taxon>
    </lineage>
</organism>
<dbReference type="AlphaFoldDB" id="A0A9Q0Y1F4"/>
<accession>A0A9Q0Y1F4</accession>
<keyword evidence="4" id="KW-1185">Reference proteome</keyword>
<dbReference type="InterPro" id="IPR000998">
    <property type="entry name" value="MAM_dom"/>
</dbReference>
<feature type="non-terminal residue" evidence="3">
    <location>
        <position position="1"/>
    </location>
</feature>
<sequence length="65" mass="7052">MGKLATCLLTLVGLFLGARAETFTGGCSFDEPFTSCGYSQSDTDDLNWEQVNTLVKPSSDPWMPT</sequence>
<evidence type="ECO:0000313" key="3">
    <source>
        <dbReference type="EMBL" id="KAJ7338695.1"/>
    </source>
</evidence>
<evidence type="ECO:0000313" key="4">
    <source>
        <dbReference type="Proteomes" id="UP001142489"/>
    </source>
</evidence>
<dbReference type="PROSITE" id="PS50060">
    <property type="entry name" value="MAM_2"/>
    <property type="match status" value="1"/>
</dbReference>
<dbReference type="InterPro" id="IPR013320">
    <property type="entry name" value="ConA-like_dom_sf"/>
</dbReference>
<gene>
    <name evidence="3" type="ORF">JRQ81_012597</name>
</gene>
<dbReference type="Proteomes" id="UP001142489">
    <property type="component" value="Unassembled WGS sequence"/>
</dbReference>
<dbReference type="EMBL" id="JAPFRF010000003">
    <property type="protein sequence ID" value="KAJ7338695.1"/>
    <property type="molecule type" value="Genomic_DNA"/>
</dbReference>
<dbReference type="OrthoDB" id="10253954at2759"/>
<evidence type="ECO:0000256" key="1">
    <source>
        <dbReference type="SAM" id="SignalP"/>
    </source>
</evidence>
<proteinExistence type="predicted"/>
<evidence type="ECO:0000259" key="2">
    <source>
        <dbReference type="PROSITE" id="PS50060"/>
    </source>
</evidence>
<keyword evidence="1" id="KW-0732">Signal</keyword>
<dbReference type="SUPFAM" id="SSF49899">
    <property type="entry name" value="Concanavalin A-like lectins/glucanases"/>
    <property type="match status" value="1"/>
</dbReference>
<feature type="signal peptide" evidence="1">
    <location>
        <begin position="1"/>
        <end position="20"/>
    </location>
</feature>
<feature type="domain" description="MAM" evidence="2">
    <location>
        <begin position="25"/>
        <end position="65"/>
    </location>
</feature>
<dbReference type="GO" id="GO:0016020">
    <property type="term" value="C:membrane"/>
    <property type="evidence" value="ECO:0007669"/>
    <property type="project" value="InterPro"/>
</dbReference>
<dbReference type="Gene3D" id="2.60.120.200">
    <property type="match status" value="1"/>
</dbReference>
<feature type="chain" id="PRO_5040465235" description="MAM domain-containing protein" evidence="1">
    <location>
        <begin position="21"/>
        <end position="65"/>
    </location>
</feature>
<reference evidence="3" key="1">
    <citation type="journal article" date="2023" name="DNA Res.">
        <title>Chromosome-level genome assembly of Phrynocephalus forsythii using third-generation DNA sequencing and Hi-C analysis.</title>
        <authorList>
            <person name="Qi Y."/>
            <person name="Zhao W."/>
            <person name="Zhao Y."/>
            <person name="Niu C."/>
            <person name="Cao S."/>
            <person name="Zhang Y."/>
        </authorList>
    </citation>
    <scope>NUCLEOTIDE SEQUENCE</scope>
    <source>
        <tissue evidence="3">Muscle</tissue>
    </source>
</reference>